<keyword evidence="7 8" id="KW-0472">Membrane</keyword>
<keyword evidence="2" id="KW-0813">Transport</keyword>
<dbReference type="InterPro" id="IPR027417">
    <property type="entry name" value="P-loop_NTPase"/>
</dbReference>
<name>A0AAD5UMR8_9FUNG</name>
<keyword evidence="4" id="KW-0547">Nucleotide-binding</keyword>
<keyword evidence="5" id="KW-0067">ATP-binding</keyword>
<feature type="transmembrane region" description="Helical" evidence="8">
    <location>
        <begin position="1039"/>
        <end position="1058"/>
    </location>
</feature>
<evidence type="ECO:0000256" key="6">
    <source>
        <dbReference type="ARBA" id="ARBA00022989"/>
    </source>
</evidence>
<feature type="transmembrane region" description="Helical" evidence="8">
    <location>
        <begin position="906"/>
        <end position="939"/>
    </location>
</feature>
<gene>
    <name evidence="11" type="primary">ABCC1_7</name>
    <name evidence="11" type="ORF">HK103_005414</name>
</gene>
<dbReference type="Pfam" id="PF00005">
    <property type="entry name" value="ABC_tran"/>
    <property type="match status" value="2"/>
</dbReference>
<dbReference type="FunFam" id="3.40.50.300:FF:000997">
    <property type="entry name" value="Multidrug resistance-associated protein 1"/>
    <property type="match status" value="1"/>
</dbReference>
<proteinExistence type="predicted"/>
<evidence type="ECO:0000256" key="7">
    <source>
        <dbReference type="ARBA" id="ARBA00023136"/>
    </source>
</evidence>
<protein>
    <submittedName>
        <fullName evidence="11">Multidrug resistance-associated protein 1</fullName>
    </submittedName>
</protein>
<keyword evidence="12" id="KW-1185">Reference proteome</keyword>
<feature type="transmembrane region" description="Helical" evidence="8">
    <location>
        <begin position="95"/>
        <end position="117"/>
    </location>
</feature>
<dbReference type="CDD" id="cd18579">
    <property type="entry name" value="ABC_6TM_ABCC_D1"/>
    <property type="match status" value="1"/>
</dbReference>
<comment type="subcellular location">
    <subcellularLocation>
        <location evidence="1">Membrane</location>
        <topology evidence="1">Multi-pass membrane protein</topology>
    </subcellularLocation>
</comment>
<feature type="domain" description="ABC transmembrane type-1" evidence="10">
    <location>
        <begin position="790"/>
        <end position="1066"/>
    </location>
</feature>
<dbReference type="InterPro" id="IPR044726">
    <property type="entry name" value="ABCC_6TM_D2"/>
</dbReference>
<feature type="domain" description="ABC transporter" evidence="9">
    <location>
        <begin position="412"/>
        <end position="635"/>
    </location>
</feature>
<feature type="transmembrane region" description="Helical" evidence="8">
    <location>
        <begin position="1009"/>
        <end position="1030"/>
    </location>
</feature>
<feature type="transmembrane region" description="Helical" evidence="8">
    <location>
        <begin position="346"/>
        <end position="365"/>
    </location>
</feature>
<dbReference type="SUPFAM" id="SSF52540">
    <property type="entry name" value="P-loop containing nucleoside triphosphate hydrolases"/>
    <property type="match status" value="2"/>
</dbReference>
<dbReference type="CDD" id="cd03250">
    <property type="entry name" value="ABCC_MRP_domain1"/>
    <property type="match status" value="1"/>
</dbReference>
<dbReference type="CDD" id="cd03244">
    <property type="entry name" value="ABCC_MRP_domain2"/>
    <property type="match status" value="1"/>
</dbReference>
<evidence type="ECO:0000256" key="8">
    <source>
        <dbReference type="SAM" id="Phobius"/>
    </source>
</evidence>
<dbReference type="CDD" id="cd18580">
    <property type="entry name" value="ABC_6TM_ABCC_D2"/>
    <property type="match status" value="1"/>
</dbReference>
<feature type="domain" description="ABC transporter" evidence="9">
    <location>
        <begin position="1103"/>
        <end position="1337"/>
    </location>
</feature>
<dbReference type="InterPro" id="IPR050173">
    <property type="entry name" value="ABC_transporter_C-like"/>
</dbReference>
<dbReference type="PANTHER" id="PTHR24223">
    <property type="entry name" value="ATP-BINDING CASSETTE SUB-FAMILY C"/>
    <property type="match status" value="1"/>
</dbReference>
<reference evidence="11" key="1">
    <citation type="submission" date="2020-05" db="EMBL/GenBank/DDBJ databases">
        <title>Phylogenomic resolution of chytrid fungi.</title>
        <authorList>
            <person name="Stajich J.E."/>
            <person name="Amses K."/>
            <person name="Simmons R."/>
            <person name="Seto K."/>
            <person name="Myers J."/>
            <person name="Bonds A."/>
            <person name="Quandt C.A."/>
            <person name="Barry K."/>
            <person name="Liu P."/>
            <person name="Grigoriev I."/>
            <person name="Longcore J.E."/>
            <person name="James T.Y."/>
        </authorList>
    </citation>
    <scope>NUCLEOTIDE SEQUENCE</scope>
    <source>
        <strain evidence="11">PLAUS21</strain>
    </source>
</reference>
<dbReference type="Gene3D" id="1.20.1560.10">
    <property type="entry name" value="ABC transporter type 1, transmembrane domain"/>
    <property type="match status" value="2"/>
</dbReference>
<dbReference type="PROSITE" id="PS00211">
    <property type="entry name" value="ABC_TRANSPORTER_1"/>
    <property type="match status" value="2"/>
</dbReference>
<dbReference type="Gene3D" id="3.40.50.300">
    <property type="entry name" value="P-loop containing nucleotide triphosphate hydrolases"/>
    <property type="match status" value="2"/>
</dbReference>
<dbReference type="InterPro" id="IPR017871">
    <property type="entry name" value="ABC_transporter-like_CS"/>
</dbReference>
<dbReference type="InterPro" id="IPR003593">
    <property type="entry name" value="AAA+_ATPase"/>
</dbReference>
<dbReference type="FunFam" id="1.20.1560.10:FF:000006">
    <property type="entry name" value="ATP-binding cassette, sub-family C (CFTR/MRP), member 9"/>
    <property type="match status" value="1"/>
</dbReference>
<dbReference type="InterPro" id="IPR003439">
    <property type="entry name" value="ABC_transporter-like_ATP-bd"/>
</dbReference>
<sequence>MTKQIVVAVSTSSRQDEIGLWSNNFLSNWFFLWVLPIIKKASPTNIMNLRLSLRNQETARVNVDKLEREWKFQLEANPQNPSILKALRESFGTEYMAIAAYKILWIFFTWAGAWYLLLQMISFLNHTNLGVLPDLNGHMYALALFLAGFFSSIAIHQQYSECNRVGIKVKAAVMGLIYRKSLRLSRVKGGAGEVLNLMTGDVLKINEAVVNFHFLWSAFVEVALILAISFYQIGISAFPALGFVLILLPIQMYLGKRTNDLGRAQSKETISRVHLMSELLTAIKLIKFYAWEMPFAKKINELRKKETKYIYDGLITKTVNYTVVFAIPVLVALTCLATYVAIGNQLTASVVFAVLSVFNTLRYPFFMLPIAVKSTVGALAALDHLTEFLLLDEIVELKQSVPKEGCNLAVEIAQSDFKWDGAEGDKPSIHDIDLKLKKGNKIAIVGDVGSGKSSIIAAILGQIRQVKGDSVKVYGSTAYMSQEAWLLNMTLRENILFGKEYEAKKYKEVIRVAGLERDLTLLIAGDQTEIAERGANLSGGQRQRVSLARSIYYDADIVLLDDPLSAVDQHVGRQIFDECFKKHLKNKTVIVSMNQLQYLVEMDYIIFVRNGTIHSQGTYHYMMDNVEPFHTLVSSHVADSAIEDEIELIPPEQDVTTNADVPVVVEKESLADDLQKIMDQNNMSVRIRNQLSVRKGNRDLNEHSIRSILEKQSIHPIAGLDDHDVSKIMRQNELSVHTQVDPADLAALQDEEMKKKGKLVQDDQSTKTAGFGDFLAYGRAKNGVFVTLTVVLVFILVHGLFRIGGDFWLRLWVPHVGNFSDQVYVGVYGAFCIAFAIGALARGLFFTKVTTEKAVYLHDKLFDAAIHAPMGFYDTTPIARILSCFSKHQLHVDDTMLDAAMQALQYFPLGLGALIIAAATIPWNWAPTVGIVLIGYYFIRVTNPADIGTKSLEAVTKPPIYSHLTATLEGLLSIRSYHAESRFDDINLEKIDTNHAALFAMQNVKSFQALYLDILSSLVIYFAALLLVFARNVASIDSVAGLALSNALQMLVFVQWTVRQWGDVETQMSSVGQLVYYGNIKPEAPFEIPANKPPSDWPQEGRIKFTNIELKYQKFGVSVLKNVNLTIYPKEKIGIVGRTGSGKSTLLISLLRIVEPCHGTITIDDLDVSGIGLHDLRNKIAIIPQEPVMFVGTIRSNLDPFNKSTDEEIWKALDAVFLGESFRNSPSKLETAVSENGKSVSQGQRQLLCIARAILSKAKVLVLDEATASLDAQTDLMIQEAIKKNFGELTMLTIAHRLNTIIESDRVLVMDAGKAVEFDEPVNLLKNPNGIFKSLIDQTGELAAKKLIEIAEKAHADRVANGYDFPALKDNLEDKPMKVDEIFK</sequence>
<dbReference type="PROSITE" id="PS50929">
    <property type="entry name" value="ABC_TM1F"/>
    <property type="match status" value="2"/>
</dbReference>
<keyword evidence="6 8" id="KW-1133">Transmembrane helix</keyword>
<dbReference type="InterPro" id="IPR036640">
    <property type="entry name" value="ABC1_TM_sf"/>
</dbReference>
<dbReference type="InterPro" id="IPR011527">
    <property type="entry name" value="ABC1_TM_dom"/>
</dbReference>
<evidence type="ECO:0000256" key="3">
    <source>
        <dbReference type="ARBA" id="ARBA00022692"/>
    </source>
</evidence>
<dbReference type="SUPFAM" id="SSF90123">
    <property type="entry name" value="ABC transporter transmembrane region"/>
    <property type="match status" value="2"/>
</dbReference>
<dbReference type="FunFam" id="3.40.50.300:FF:000163">
    <property type="entry name" value="Multidrug resistance-associated protein member 4"/>
    <property type="match status" value="1"/>
</dbReference>
<dbReference type="SMART" id="SM00382">
    <property type="entry name" value="AAA"/>
    <property type="match status" value="2"/>
</dbReference>
<feature type="transmembrane region" description="Helical" evidence="8">
    <location>
        <begin position="784"/>
        <end position="803"/>
    </location>
</feature>
<feature type="transmembrane region" description="Helical" evidence="8">
    <location>
        <begin position="208"/>
        <end position="231"/>
    </location>
</feature>
<feature type="transmembrane region" description="Helical" evidence="8">
    <location>
        <begin position="318"/>
        <end position="340"/>
    </location>
</feature>
<feature type="transmembrane region" description="Helical" evidence="8">
    <location>
        <begin position="823"/>
        <end position="845"/>
    </location>
</feature>
<dbReference type="PANTHER" id="PTHR24223:SF447">
    <property type="entry name" value="MULTIDRUG RESISTANCE-ASSOCIATED PROTEIN 5"/>
    <property type="match status" value="1"/>
</dbReference>
<dbReference type="GO" id="GO:0005524">
    <property type="term" value="F:ATP binding"/>
    <property type="evidence" value="ECO:0007669"/>
    <property type="project" value="UniProtKB-KW"/>
</dbReference>
<dbReference type="PROSITE" id="PS50893">
    <property type="entry name" value="ABC_TRANSPORTER_2"/>
    <property type="match status" value="2"/>
</dbReference>
<evidence type="ECO:0000256" key="5">
    <source>
        <dbReference type="ARBA" id="ARBA00022840"/>
    </source>
</evidence>
<dbReference type="Pfam" id="PF00664">
    <property type="entry name" value="ABC_membrane"/>
    <property type="match status" value="2"/>
</dbReference>
<accession>A0AAD5UMR8</accession>
<dbReference type="GO" id="GO:0016020">
    <property type="term" value="C:membrane"/>
    <property type="evidence" value="ECO:0007669"/>
    <property type="project" value="UniProtKB-SubCell"/>
</dbReference>
<dbReference type="Proteomes" id="UP001210925">
    <property type="component" value="Unassembled WGS sequence"/>
</dbReference>
<feature type="transmembrane region" description="Helical" evidence="8">
    <location>
        <begin position="137"/>
        <end position="155"/>
    </location>
</feature>
<evidence type="ECO:0000256" key="4">
    <source>
        <dbReference type="ARBA" id="ARBA00022741"/>
    </source>
</evidence>
<evidence type="ECO:0000256" key="2">
    <source>
        <dbReference type="ARBA" id="ARBA00022448"/>
    </source>
</evidence>
<feature type="transmembrane region" description="Helical" evidence="8">
    <location>
        <begin position="237"/>
        <end position="255"/>
    </location>
</feature>
<dbReference type="EMBL" id="JADGKB010000005">
    <property type="protein sequence ID" value="KAJ3261576.1"/>
    <property type="molecule type" value="Genomic_DNA"/>
</dbReference>
<evidence type="ECO:0000259" key="9">
    <source>
        <dbReference type="PROSITE" id="PS50893"/>
    </source>
</evidence>
<evidence type="ECO:0000313" key="11">
    <source>
        <dbReference type="EMBL" id="KAJ3261576.1"/>
    </source>
</evidence>
<organism evidence="11 12">
    <name type="scientific">Boothiomyces macroporosus</name>
    <dbReference type="NCBI Taxonomy" id="261099"/>
    <lineage>
        <taxon>Eukaryota</taxon>
        <taxon>Fungi</taxon>
        <taxon>Fungi incertae sedis</taxon>
        <taxon>Chytridiomycota</taxon>
        <taxon>Chytridiomycota incertae sedis</taxon>
        <taxon>Chytridiomycetes</taxon>
        <taxon>Rhizophydiales</taxon>
        <taxon>Terramycetaceae</taxon>
        <taxon>Boothiomyces</taxon>
    </lineage>
</organism>
<evidence type="ECO:0000313" key="12">
    <source>
        <dbReference type="Proteomes" id="UP001210925"/>
    </source>
</evidence>
<dbReference type="GO" id="GO:0140359">
    <property type="term" value="F:ABC-type transporter activity"/>
    <property type="evidence" value="ECO:0007669"/>
    <property type="project" value="InterPro"/>
</dbReference>
<keyword evidence="3 8" id="KW-0812">Transmembrane</keyword>
<feature type="domain" description="ABC transmembrane type-1" evidence="10">
    <location>
        <begin position="115"/>
        <end position="377"/>
    </location>
</feature>
<comment type="caution">
    <text evidence="11">The sequence shown here is derived from an EMBL/GenBank/DDBJ whole genome shotgun (WGS) entry which is preliminary data.</text>
</comment>
<dbReference type="GO" id="GO:0016887">
    <property type="term" value="F:ATP hydrolysis activity"/>
    <property type="evidence" value="ECO:0007669"/>
    <property type="project" value="InterPro"/>
</dbReference>
<dbReference type="InterPro" id="IPR044746">
    <property type="entry name" value="ABCC_6TM_D1"/>
</dbReference>
<evidence type="ECO:0000259" key="10">
    <source>
        <dbReference type="PROSITE" id="PS50929"/>
    </source>
</evidence>
<evidence type="ECO:0000256" key="1">
    <source>
        <dbReference type="ARBA" id="ARBA00004141"/>
    </source>
</evidence>